<dbReference type="EMBL" id="CP042436">
    <property type="protein sequence ID" value="QEC63204.1"/>
    <property type="molecule type" value="Genomic_DNA"/>
</dbReference>
<sequence>MEITRDEIKSRLSLRIAVGAMFFMAGLSFASWASRIPAIQQSLHLSEAALGGVLLAIPTGLMCSLPFTGWVITRIGSRKLLIIAITCYAILLVGLGAARTVYELLGCLFLYGFAGNAANIAVNTQAVATEKLYAKPIMASFHGIWSMAGFTGAGIGIFMIGQHIVPLYHFIVIMVLIIIGVVITSRNLDEDCDARVKDEVVVLSIGERIRSMTPLLKLGIIAFCSMICEGTMFDWSGVYFKKVILAHNGWIGAGYFAFMCTMALGRFTADWFAGVYGLRRTLILSGSLTATGLVVAVVFPYLWPAIIGFMLVGAGVSSVVPMIYSSAGKTTIMSPGVALTAVSTIGFSGFLIGPPLIGFIAGIATLRASFLLIACMGLSVAIISGRTRLN</sequence>
<feature type="transmembrane region" description="Helical" evidence="5">
    <location>
        <begin position="250"/>
        <end position="269"/>
    </location>
</feature>
<dbReference type="InterPro" id="IPR036259">
    <property type="entry name" value="MFS_trans_sf"/>
</dbReference>
<dbReference type="GO" id="GO:0022857">
    <property type="term" value="F:transmembrane transporter activity"/>
    <property type="evidence" value="ECO:0007669"/>
    <property type="project" value="InterPro"/>
</dbReference>
<gene>
    <name evidence="7" type="ORF">FRZ54_11645</name>
</gene>
<dbReference type="Gene3D" id="1.20.1250.20">
    <property type="entry name" value="MFS general substrate transporter like domains"/>
    <property type="match status" value="1"/>
</dbReference>
<feature type="transmembrane region" description="Helical" evidence="5">
    <location>
        <begin position="305"/>
        <end position="324"/>
    </location>
</feature>
<protein>
    <submittedName>
        <fullName evidence="7">MFS transporter</fullName>
    </submittedName>
</protein>
<dbReference type="InterPro" id="IPR051788">
    <property type="entry name" value="MFS_Transporter"/>
</dbReference>
<dbReference type="Pfam" id="PF07690">
    <property type="entry name" value="MFS_1"/>
    <property type="match status" value="1"/>
</dbReference>
<feature type="transmembrane region" description="Helical" evidence="5">
    <location>
        <begin position="12"/>
        <end position="33"/>
    </location>
</feature>
<dbReference type="RefSeq" id="WP_147031780.1">
    <property type="nucleotide sequence ID" value="NZ_CP042436.1"/>
</dbReference>
<evidence type="ECO:0000256" key="5">
    <source>
        <dbReference type="SAM" id="Phobius"/>
    </source>
</evidence>
<dbReference type="PANTHER" id="PTHR23514">
    <property type="entry name" value="BYPASS OF STOP CODON PROTEIN 6"/>
    <property type="match status" value="1"/>
</dbReference>
<feature type="transmembrane region" description="Helical" evidence="5">
    <location>
        <begin position="140"/>
        <end position="161"/>
    </location>
</feature>
<feature type="transmembrane region" description="Helical" evidence="5">
    <location>
        <begin position="80"/>
        <end position="102"/>
    </location>
</feature>
<dbReference type="OrthoDB" id="9809599at2"/>
<dbReference type="CDD" id="cd17393">
    <property type="entry name" value="MFS_MosC_like"/>
    <property type="match status" value="1"/>
</dbReference>
<dbReference type="GO" id="GO:0016020">
    <property type="term" value="C:membrane"/>
    <property type="evidence" value="ECO:0007669"/>
    <property type="project" value="UniProtKB-SubCell"/>
</dbReference>
<feature type="transmembrane region" description="Helical" evidence="5">
    <location>
        <begin position="359"/>
        <end position="383"/>
    </location>
</feature>
<evidence type="ECO:0000313" key="8">
    <source>
        <dbReference type="Proteomes" id="UP000321479"/>
    </source>
</evidence>
<dbReference type="PROSITE" id="PS50850">
    <property type="entry name" value="MFS"/>
    <property type="match status" value="1"/>
</dbReference>
<evidence type="ECO:0000256" key="3">
    <source>
        <dbReference type="ARBA" id="ARBA00022989"/>
    </source>
</evidence>
<feature type="transmembrane region" description="Helical" evidence="5">
    <location>
        <begin position="167"/>
        <end position="185"/>
    </location>
</feature>
<dbReference type="InterPro" id="IPR020846">
    <property type="entry name" value="MFS_dom"/>
</dbReference>
<dbReference type="SUPFAM" id="SSF103473">
    <property type="entry name" value="MFS general substrate transporter"/>
    <property type="match status" value="1"/>
</dbReference>
<keyword evidence="8" id="KW-1185">Reference proteome</keyword>
<organism evidence="7 8">
    <name type="scientific">Mucilaginibacter ginsenosidivorans</name>
    <dbReference type="NCBI Taxonomy" id="398053"/>
    <lineage>
        <taxon>Bacteria</taxon>
        <taxon>Pseudomonadati</taxon>
        <taxon>Bacteroidota</taxon>
        <taxon>Sphingobacteriia</taxon>
        <taxon>Sphingobacteriales</taxon>
        <taxon>Sphingobacteriaceae</taxon>
        <taxon>Mucilaginibacter</taxon>
    </lineage>
</organism>
<proteinExistence type="predicted"/>
<keyword evidence="4 5" id="KW-0472">Membrane</keyword>
<evidence type="ECO:0000259" key="6">
    <source>
        <dbReference type="PROSITE" id="PS50850"/>
    </source>
</evidence>
<feature type="transmembrane region" description="Helical" evidence="5">
    <location>
        <begin position="218"/>
        <end position="238"/>
    </location>
</feature>
<evidence type="ECO:0000256" key="2">
    <source>
        <dbReference type="ARBA" id="ARBA00022692"/>
    </source>
</evidence>
<evidence type="ECO:0000256" key="4">
    <source>
        <dbReference type="ARBA" id="ARBA00023136"/>
    </source>
</evidence>
<feature type="transmembrane region" description="Helical" evidence="5">
    <location>
        <begin position="281"/>
        <end position="299"/>
    </location>
</feature>
<feature type="transmembrane region" description="Helical" evidence="5">
    <location>
        <begin position="108"/>
        <end position="128"/>
    </location>
</feature>
<reference evidence="7 8" key="1">
    <citation type="journal article" date="2017" name="Curr. Microbiol.">
        <title>Mucilaginibacter ginsenosidivorans sp. nov., Isolated from Soil of Ginseng Field.</title>
        <authorList>
            <person name="Kim M.M."/>
            <person name="Siddiqi M.Z."/>
            <person name="Im W.T."/>
        </authorList>
    </citation>
    <scope>NUCLEOTIDE SEQUENCE [LARGE SCALE GENOMIC DNA]</scope>
    <source>
        <strain evidence="7 8">Gsoil 3017</strain>
    </source>
</reference>
<accession>A0A5B8UVV8</accession>
<comment type="subcellular location">
    <subcellularLocation>
        <location evidence="1">Membrane</location>
        <topology evidence="1">Multi-pass membrane protein</topology>
    </subcellularLocation>
</comment>
<feature type="transmembrane region" description="Helical" evidence="5">
    <location>
        <begin position="336"/>
        <end position="353"/>
    </location>
</feature>
<feature type="domain" description="Major facilitator superfamily (MFS) profile" evidence="6">
    <location>
        <begin position="14"/>
        <end position="390"/>
    </location>
</feature>
<evidence type="ECO:0000313" key="7">
    <source>
        <dbReference type="EMBL" id="QEC63204.1"/>
    </source>
</evidence>
<name>A0A5B8UVV8_9SPHI</name>
<dbReference type="AlphaFoldDB" id="A0A5B8UVV8"/>
<dbReference type="KEGG" id="mgin:FRZ54_11645"/>
<feature type="transmembrane region" description="Helical" evidence="5">
    <location>
        <begin position="53"/>
        <end position="73"/>
    </location>
</feature>
<dbReference type="Proteomes" id="UP000321479">
    <property type="component" value="Chromosome"/>
</dbReference>
<evidence type="ECO:0000256" key="1">
    <source>
        <dbReference type="ARBA" id="ARBA00004141"/>
    </source>
</evidence>
<keyword evidence="3 5" id="KW-1133">Transmembrane helix</keyword>
<dbReference type="InterPro" id="IPR011701">
    <property type="entry name" value="MFS"/>
</dbReference>
<dbReference type="PANTHER" id="PTHR23514:SF13">
    <property type="entry name" value="INNER MEMBRANE PROTEIN YBJJ"/>
    <property type="match status" value="1"/>
</dbReference>
<keyword evidence="2 5" id="KW-0812">Transmembrane</keyword>